<feature type="compositionally biased region" description="Pro residues" evidence="1">
    <location>
        <begin position="105"/>
        <end position="115"/>
    </location>
</feature>
<sequence length="145" mass="15683">MTLWDSFWSHFSSSDIFWTAIWWLALCGVVAWLAHAKGQHRIAFFAIAFFFSPVVGLLAVMAARDLHSVTDAQEAREEFRQLLGPLMLQIDGIRGHLAVSSQPPKVTPAPAPSAAPPRKVAVTPPPSETTGPRTEPALVNGASPS</sequence>
<keyword evidence="2" id="KW-0472">Membrane</keyword>
<proteinExistence type="predicted"/>
<feature type="transmembrane region" description="Helical" evidence="2">
    <location>
        <begin position="16"/>
        <end position="35"/>
    </location>
</feature>
<reference evidence="3 4" key="1">
    <citation type="submission" date="2019-07" db="EMBL/GenBank/DDBJ databases">
        <title>Whole genome shotgun sequence of Reyranella soli NBRC 108950.</title>
        <authorList>
            <person name="Hosoyama A."/>
            <person name="Uohara A."/>
            <person name="Ohji S."/>
            <person name="Ichikawa N."/>
        </authorList>
    </citation>
    <scope>NUCLEOTIDE SEQUENCE [LARGE SCALE GENOMIC DNA]</scope>
    <source>
        <strain evidence="3 4">NBRC 108950</strain>
    </source>
</reference>
<dbReference type="RefSeq" id="WP_147148319.1">
    <property type="nucleotide sequence ID" value="NZ_BKAJ01000031.1"/>
</dbReference>
<keyword evidence="4" id="KW-1185">Reference proteome</keyword>
<feature type="region of interest" description="Disordered" evidence="1">
    <location>
        <begin position="99"/>
        <end position="145"/>
    </location>
</feature>
<dbReference type="AlphaFoldDB" id="A0A512N6R9"/>
<organism evidence="3 4">
    <name type="scientific">Reyranella soli</name>
    <dbReference type="NCBI Taxonomy" id="1230389"/>
    <lineage>
        <taxon>Bacteria</taxon>
        <taxon>Pseudomonadati</taxon>
        <taxon>Pseudomonadota</taxon>
        <taxon>Alphaproteobacteria</taxon>
        <taxon>Hyphomicrobiales</taxon>
        <taxon>Reyranellaceae</taxon>
        <taxon>Reyranella</taxon>
    </lineage>
</organism>
<dbReference type="EMBL" id="BKAJ01000031">
    <property type="protein sequence ID" value="GEP54613.1"/>
    <property type="molecule type" value="Genomic_DNA"/>
</dbReference>
<keyword evidence="2" id="KW-0812">Transmembrane</keyword>
<dbReference type="Proteomes" id="UP000321058">
    <property type="component" value="Unassembled WGS sequence"/>
</dbReference>
<comment type="caution">
    <text evidence="3">The sequence shown here is derived from an EMBL/GenBank/DDBJ whole genome shotgun (WGS) entry which is preliminary data.</text>
</comment>
<accession>A0A512N6R9</accession>
<evidence type="ECO:0000313" key="3">
    <source>
        <dbReference type="EMBL" id="GEP54613.1"/>
    </source>
</evidence>
<evidence type="ECO:0000256" key="2">
    <source>
        <dbReference type="SAM" id="Phobius"/>
    </source>
</evidence>
<evidence type="ECO:0000313" key="4">
    <source>
        <dbReference type="Proteomes" id="UP000321058"/>
    </source>
</evidence>
<protein>
    <submittedName>
        <fullName evidence="3">Uncharacterized protein</fullName>
    </submittedName>
</protein>
<keyword evidence="2" id="KW-1133">Transmembrane helix</keyword>
<gene>
    <name evidence="3" type="ORF">RSO01_17790</name>
</gene>
<evidence type="ECO:0000256" key="1">
    <source>
        <dbReference type="SAM" id="MobiDB-lite"/>
    </source>
</evidence>
<name>A0A512N6R9_9HYPH</name>
<feature type="transmembrane region" description="Helical" evidence="2">
    <location>
        <begin position="42"/>
        <end position="63"/>
    </location>
</feature>